<evidence type="ECO:0000256" key="4">
    <source>
        <dbReference type="ARBA" id="ARBA00020461"/>
    </source>
</evidence>
<organism evidence="13 14">
    <name type="scientific">Candidatus Neoehrlichia procyonis str. RAC413</name>
    <dbReference type="NCBI Taxonomy" id="1359163"/>
    <lineage>
        <taxon>Bacteria</taxon>
        <taxon>Pseudomonadati</taxon>
        <taxon>Pseudomonadota</taxon>
        <taxon>Alphaproteobacteria</taxon>
        <taxon>Rickettsiales</taxon>
        <taxon>Anaplasmataceae</taxon>
        <taxon>Candidatus Neoehrlichia</taxon>
    </lineage>
</organism>
<comment type="function">
    <text evidence="2 11">NAD-binding protein involved in the addition of a carboxymethylaminomethyl (cmnm) group at the wobble position (U34) of certain tRNAs, forming tRNA-cmnm(5)s(2)U34.</text>
</comment>
<feature type="binding site" evidence="11">
    <location>
        <begin position="278"/>
        <end position="292"/>
    </location>
    <ligand>
        <name>NAD(+)</name>
        <dbReference type="ChEBI" id="CHEBI:57540"/>
    </ligand>
</feature>
<dbReference type="InterPro" id="IPR004416">
    <property type="entry name" value="MnmG"/>
</dbReference>
<evidence type="ECO:0000256" key="1">
    <source>
        <dbReference type="ARBA" id="ARBA00001974"/>
    </source>
</evidence>
<protein>
    <recommendedName>
        <fullName evidence="4 11">tRNA uridine 5-carboxymethylaminomethyl modification enzyme MnmG</fullName>
    </recommendedName>
    <alternativeName>
        <fullName evidence="10 11">Glucose-inhibited division protein A</fullName>
    </alternativeName>
</protein>
<dbReference type="InterPro" id="IPR047001">
    <property type="entry name" value="MnmG_C_subdom"/>
</dbReference>
<dbReference type="InterPro" id="IPR040131">
    <property type="entry name" value="MnmG_N"/>
</dbReference>
<reference evidence="13 14" key="1">
    <citation type="submission" date="2015-02" db="EMBL/GenBank/DDBJ databases">
        <title>Genome Sequencing of Rickettsiales.</title>
        <authorList>
            <person name="Daugherty S.C."/>
            <person name="Su Q."/>
            <person name="Abolude K."/>
            <person name="Beier-Sexton M."/>
            <person name="Carlyon J.A."/>
            <person name="Carter R."/>
            <person name="Day N.P."/>
            <person name="Dumler S.J."/>
            <person name="Dyachenko V."/>
            <person name="Godinez A."/>
            <person name="Kurtti T.J."/>
            <person name="Lichay M."/>
            <person name="Mullins K.E."/>
            <person name="Ott S."/>
            <person name="Pappas-Brown V."/>
            <person name="Paris D.H."/>
            <person name="Patel P."/>
            <person name="Richards A.L."/>
            <person name="Sadzewicz L."/>
            <person name="Sears K."/>
            <person name="Seidman D."/>
            <person name="Sengamalay N."/>
            <person name="Stenos J."/>
            <person name="Tallon L.J."/>
            <person name="Vincent G."/>
            <person name="Fraser C.M."/>
            <person name="Munderloh U."/>
            <person name="Dunning-Hotopp J.C."/>
        </authorList>
    </citation>
    <scope>NUCLEOTIDE SEQUENCE [LARGE SCALE GENOMIC DNA]</scope>
    <source>
        <strain evidence="13 14">RAC413</strain>
    </source>
</reference>
<dbReference type="OrthoDB" id="9815560at2"/>
<keyword evidence="8 11" id="KW-0520">NAD</keyword>
<dbReference type="RefSeq" id="WP_045808899.1">
    <property type="nucleotide sequence ID" value="NZ_LANX01000001.1"/>
</dbReference>
<dbReference type="NCBIfam" id="TIGR00136">
    <property type="entry name" value="mnmG_gidA"/>
    <property type="match status" value="1"/>
</dbReference>
<comment type="similarity">
    <text evidence="3 11">Belongs to the MnmG family.</text>
</comment>
<dbReference type="FunFam" id="3.50.50.60:FF:000002">
    <property type="entry name" value="tRNA uridine 5-carboxymethylaminomethyl modification enzyme MnmG"/>
    <property type="match status" value="1"/>
</dbReference>
<comment type="subcellular location">
    <subcellularLocation>
        <location evidence="11">Cytoplasm</location>
    </subcellularLocation>
</comment>
<dbReference type="SMART" id="SM01228">
    <property type="entry name" value="GIDA_assoc_3"/>
    <property type="match status" value="1"/>
</dbReference>
<evidence type="ECO:0000256" key="8">
    <source>
        <dbReference type="ARBA" id="ARBA00023027"/>
    </source>
</evidence>
<dbReference type="AlphaFoldDB" id="A0A0F3NQE9"/>
<keyword evidence="5 11" id="KW-0285">Flavoprotein</keyword>
<dbReference type="GO" id="GO:0002098">
    <property type="term" value="P:tRNA wobble uridine modification"/>
    <property type="evidence" value="ECO:0007669"/>
    <property type="project" value="InterPro"/>
</dbReference>
<dbReference type="Pfam" id="PF13932">
    <property type="entry name" value="SAM_GIDA_C"/>
    <property type="match status" value="1"/>
</dbReference>
<dbReference type="SUPFAM" id="SSF51905">
    <property type="entry name" value="FAD/NAD(P)-binding domain"/>
    <property type="match status" value="1"/>
</dbReference>
<evidence type="ECO:0000259" key="12">
    <source>
        <dbReference type="SMART" id="SM01228"/>
    </source>
</evidence>
<dbReference type="Pfam" id="PF01134">
    <property type="entry name" value="GIDA"/>
    <property type="match status" value="1"/>
</dbReference>
<dbReference type="Proteomes" id="UP000033562">
    <property type="component" value="Unassembled WGS sequence"/>
</dbReference>
<feature type="domain" description="tRNA uridine 5-carboxymethylaminomethyl modification enzyme C-terminal subdomain" evidence="12">
    <location>
        <begin position="548"/>
        <end position="619"/>
    </location>
</feature>
<dbReference type="FunFam" id="1.10.150.570:FF:000001">
    <property type="entry name" value="tRNA uridine 5-carboxymethylaminomethyl modification enzyme MnmG"/>
    <property type="match status" value="1"/>
</dbReference>
<evidence type="ECO:0000313" key="14">
    <source>
        <dbReference type="Proteomes" id="UP000033562"/>
    </source>
</evidence>
<dbReference type="InterPro" id="IPR036188">
    <property type="entry name" value="FAD/NAD-bd_sf"/>
</dbReference>
<gene>
    <name evidence="11 13" type="primary">gidA</name>
    <name evidence="11" type="synonym">mnmG</name>
    <name evidence="13" type="ORF">NLO413_0485</name>
</gene>
<dbReference type="PROSITE" id="PS01281">
    <property type="entry name" value="GIDA_2"/>
    <property type="match status" value="1"/>
</dbReference>
<dbReference type="Gene3D" id="1.10.10.1800">
    <property type="entry name" value="tRNA uridine 5-carboxymethylaminomethyl modification enzyme MnmG/GidA"/>
    <property type="match status" value="1"/>
</dbReference>
<dbReference type="InterPro" id="IPR026904">
    <property type="entry name" value="MnmG_C"/>
</dbReference>
<feature type="binding site" evidence="11">
    <location>
        <position position="126"/>
    </location>
    <ligand>
        <name>FAD</name>
        <dbReference type="ChEBI" id="CHEBI:57692"/>
    </ligand>
</feature>
<evidence type="ECO:0000256" key="10">
    <source>
        <dbReference type="ARBA" id="ARBA00031800"/>
    </source>
</evidence>
<evidence type="ECO:0000256" key="7">
    <source>
        <dbReference type="ARBA" id="ARBA00022827"/>
    </source>
</evidence>
<name>A0A0F3NQE9_9RICK</name>
<dbReference type="Gene3D" id="1.10.150.570">
    <property type="entry name" value="GidA associated domain, C-terminal subdomain"/>
    <property type="match status" value="1"/>
</dbReference>
<dbReference type="PANTHER" id="PTHR11806:SF0">
    <property type="entry name" value="PROTEIN MTO1 HOMOLOG, MITOCHONDRIAL"/>
    <property type="match status" value="1"/>
</dbReference>
<keyword evidence="7 11" id="KW-0274">FAD</keyword>
<evidence type="ECO:0000256" key="3">
    <source>
        <dbReference type="ARBA" id="ARBA00007653"/>
    </source>
</evidence>
<comment type="subunit">
    <text evidence="9 11">Homodimer. Heterotetramer of two MnmE and two MnmG subunits.</text>
</comment>
<dbReference type="InterPro" id="IPR020595">
    <property type="entry name" value="MnmG-rel_CS"/>
</dbReference>
<dbReference type="EMBL" id="LANX01000001">
    <property type="protein sequence ID" value="KJV69109.1"/>
    <property type="molecule type" value="Genomic_DNA"/>
</dbReference>
<feature type="binding site" evidence="11">
    <location>
        <position position="186"/>
    </location>
    <ligand>
        <name>FAD</name>
        <dbReference type="ChEBI" id="CHEBI:57692"/>
    </ligand>
</feature>
<evidence type="ECO:0000256" key="9">
    <source>
        <dbReference type="ARBA" id="ARBA00025948"/>
    </source>
</evidence>
<sequence>MYNYNNQYDVIVVGGGHAGCEAAAASARMGASTLLITHKISTIGEMSCNPAIGGIAKGVVVREIDALDGLMGKVIDKSSIHSSILNHSKGPAVWGPRAQADRQMYKLAMQEIILNYNNLTVLESSVEEFIIEKNTNNKIIIKGVIILNNKHIYTKKLILTTGTFLNGTIHVGHNSQPAGRVGEAPSIKLAETLYKYNFTLGKLRTGTPPRIDGNSINWAILSEQKGDNPPIPFSFLSSTINTPQISCYLTHTNINTHNIIQDNQHRAASNLALKGIKSPRYCPSIEDKIKRFPHRTSHQVFLEPEGLNTNVVYPNGITTSSPIDIQYAMLKTIIGLENVNVIRYGYSIEYNFIDPRELYHTLETKKIGGLYLAGQINGTTGYEEAAGQGIIAGINAASSLNTHYTPFILKRNDAYIGVMIDDLVTLGTSEPYRLFTSRAEYRLLLRSDNADTRLTEIGNKTSVISSERYSAFQKKTQEIKSLYKVLNNLTITPNQLLSYGINISQDGCKKNAFELLSYPHVSTHVLLQIWPNLQAFSTTALKQIEIEGKYAPYFKRQEADIKLFIDEENTIISQITDYSQIHGLSKEAQEKLQNIKPFSIGSARRIPGITPAAITNILIYLRHHIKQQASSSDQ</sequence>
<dbReference type="PROSITE" id="PS01280">
    <property type="entry name" value="GIDA_1"/>
    <property type="match status" value="1"/>
</dbReference>
<evidence type="ECO:0000256" key="6">
    <source>
        <dbReference type="ARBA" id="ARBA00022694"/>
    </source>
</evidence>
<dbReference type="InterPro" id="IPR044920">
    <property type="entry name" value="MnmG_C_subdom_sf"/>
</dbReference>
<dbReference type="GO" id="GO:0030488">
    <property type="term" value="P:tRNA methylation"/>
    <property type="evidence" value="ECO:0007669"/>
    <property type="project" value="TreeGrafter"/>
</dbReference>
<evidence type="ECO:0000256" key="11">
    <source>
        <dbReference type="HAMAP-Rule" id="MF_00129"/>
    </source>
</evidence>
<keyword evidence="6 11" id="KW-0819">tRNA processing</keyword>
<comment type="cofactor">
    <cofactor evidence="1 11">
        <name>FAD</name>
        <dbReference type="ChEBI" id="CHEBI:57692"/>
    </cofactor>
</comment>
<dbReference type="InterPro" id="IPR049312">
    <property type="entry name" value="GIDA_C_N"/>
</dbReference>
<keyword evidence="11" id="KW-0963">Cytoplasm</keyword>
<dbReference type="Pfam" id="PF21680">
    <property type="entry name" value="GIDA_C_1st"/>
    <property type="match status" value="1"/>
</dbReference>
<dbReference type="GO" id="GO:0005829">
    <property type="term" value="C:cytosol"/>
    <property type="evidence" value="ECO:0007669"/>
    <property type="project" value="TreeGrafter"/>
</dbReference>
<comment type="caution">
    <text evidence="13">The sequence shown here is derived from an EMBL/GenBank/DDBJ whole genome shotgun (WGS) entry which is preliminary data.</text>
</comment>
<dbReference type="InterPro" id="IPR002218">
    <property type="entry name" value="MnmG-rel"/>
</dbReference>
<dbReference type="STRING" id="1359163.NLO413_0485"/>
<evidence type="ECO:0000256" key="5">
    <source>
        <dbReference type="ARBA" id="ARBA00022630"/>
    </source>
</evidence>
<evidence type="ECO:0000313" key="13">
    <source>
        <dbReference type="EMBL" id="KJV69109.1"/>
    </source>
</evidence>
<feature type="binding site" evidence="11">
    <location>
        <position position="375"/>
    </location>
    <ligand>
        <name>FAD</name>
        <dbReference type="ChEBI" id="CHEBI:57692"/>
    </ligand>
</feature>
<dbReference type="PATRIC" id="fig|1359163.3.peg.475"/>
<feature type="binding site" evidence="11">
    <location>
        <begin position="14"/>
        <end position="19"/>
    </location>
    <ligand>
        <name>FAD</name>
        <dbReference type="ChEBI" id="CHEBI:57692"/>
    </ligand>
</feature>
<dbReference type="HAMAP" id="MF_00129">
    <property type="entry name" value="MnmG_GidA"/>
    <property type="match status" value="1"/>
</dbReference>
<accession>A0A0F3NQE9</accession>
<evidence type="ECO:0000256" key="2">
    <source>
        <dbReference type="ARBA" id="ARBA00003717"/>
    </source>
</evidence>
<dbReference type="GO" id="GO:0050660">
    <property type="term" value="F:flavin adenine dinucleotide binding"/>
    <property type="evidence" value="ECO:0007669"/>
    <property type="project" value="UniProtKB-UniRule"/>
</dbReference>
<keyword evidence="14" id="KW-1185">Reference proteome</keyword>
<dbReference type="Gene3D" id="3.50.50.60">
    <property type="entry name" value="FAD/NAD(P)-binding domain"/>
    <property type="match status" value="2"/>
</dbReference>
<proteinExistence type="inferred from homology"/>
<dbReference type="PANTHER" id="PTHR11806">
    <property type="entry name" value="GLUCOSE INHIBITED DIVISION PROTEIN A"/>
    <property type="match status" value="1"/>
</dbReference>
<dbReference type="FunFam" id="3.50.50.60:FF:000082">
    <property type="entry name" value="protein MTO1 homolog, mitochondrial isoform X1"/>
    <property type="match status" value="1"/>
</dbReference>